<keyword evidence="2" id="KW-1185">Reference proteome</keyword>
<dbReference type="EnsemblPlants" id="OB06G10330.1">
    <property type="protein sequence ID" value="OB06G10330.1"/>
    <property type="gene ID" value="OB06G10330"/>
</dbReference>
<organism evidence="1">
    <name type="scientific">Oryza brachyantha</name>
    <name type="common">malo sina</name>
    <dbReference type="NCBI Taxonomy" id="4533"/>
    <lineage>
        <taxon>Eukaryota</taxon>
        <taxon>Viridiplantae</taxon>
        <taxon>Streptophyta</taxon>
        <taxon>Embryophyta</taxon>
        <taxon>Tracheophyta</taxon>
        <taxon>Spermatophyta</taxon>
        <taxon>Magnoliopsida</taxon>
        <taxon>Liliopsida</taxon>
        <taxon>Poales</taxon>
        <taxon>Poaceae</taxon>
        <taxon>BOP clade</taxon>
        <taxon>Oryzoideae</taxon>
        <taxon>Oryzeae</taxon>
        <taxon>Oryzinae</taxon>
        <taxon>Oryza</taxon>
    </lineage>
</organism>
<dbReference type="HOGENOM" id="CLU_3130399_0_0_1"/>
<accession>J3MAI9</accession>
<dbReference type="Proteomes" id="UP000006038">
    <property type="component" value="Chromosome 6"/>
</dbReference>
<reference evidence="1" key="1">
    <citation type="journal article" date="2013" name="Nat. Commun.">
        <title>Whole-genome sequencing of Oryza brachyantha reveals mechanisms underlying Oryza genome evolution.</title>
        <authorList>
            <person name="Chen J."/>
            <person name="Huang Q."/>
            <person name="Gao D."/>
            <person name="Wang J."/>
            <person name="Lang Y."/>
            <person name="Liu T."/>
            <person name="Li B."/>
            <person name="Bai Z."/>
            <person name="Luis Goicoechea J."/>
            <person name="Liang C."/>
            <person name="Chen C."/>
            <person name="Zhang W."/>
            <person name="Sun S."/>
            <person name="Liao Y."/>
            <person name="Zhang X."/>
            <person name="Yang L."/>
            <person name="Song C."/>
            <person name="Wang M."/>
            <person name="Shi J."/>
            <person name="Liu G."/>
            <person name="Liu J."/>
            <person name="Zhou H."/>
            <person name="Zhou W."/>
            <person name="Yu Q."/>
            <person name="An N."/>
            <person name="Chen Y."/>
            <person name="Cai Q."/>
            <person name="Wang B."/>
            <person name="Liu B."/>
            <person name="Min J."/>
            <person name="Huang Y."/>
            <person name="Wu H."/>
            <person name="Li Z."/>
            <person name="Zhang Y."/>
            <person name="Yin Y."/>
            <person name="Song W."/>
            <person name="Jiang J."/>
            <person name="Jackson S.A."/>
            <person name="Wing R.A."/>
            <person name="Wang J."/>
            <person name="Chen M."/>
        </authorList>
    </citation>
    <scope>NUCLEOTIDE SEQUENCE [LARGE SCALE GENOMIC DNA]</scope>
    <source>
        <strain evidence="1">cv. IRGC 101232</strain>
    </source>
</reference>
<reference evidence="1" key="2">
    <citation type="submission" date="2013-04" db="UniProtKB">
        <authorList>
            <consortium name="EnsemblPlants"/>
        </authorList>
    </citation>
    <scope>IDENTIFICATION</scope>
</reference>
<dbReference type="Gramene" id="OB06G10330.1">
    <property type="protein sequence ID" value="OB06G10330.1"/>
    <property type="gene ID" value="OB06G10330"/>
</dbReference>
<protein>
    <submittedName>
        <fullName evidence="1">Uncharacterized protein</fullName>
    </submittedName>
</protein>
<proteinExistence type="predicted"/>
<evidence type="ECO:0000313" key="2">
    <source>
        <dbReference type="Proteomes" id="UP000006038"/>
    </source>
</evidence>
<name>J3MAI9_ORYBR</name>
<sequence length="50" mass="5489">INLVESLMTLRSIYPSAGRPPSSEIQEGPACCCSYYVHPSISINSIDIYI</sequence>
<evidence type="ECO:0000313" key="1">
    <source>
        <dbReference type="EnsemblPlants" id="OB06G10330.1"/>
    </source>
</evidence>
<dbReference type="AlphaFoldDB" id="J3MAI9"/>